<feature type="domain" description="NR LBD" evidence="15">
    <location>
        <begin position="308"/>
        <end position="548"/>
    </location>
</feature>
<evidence type="ECO:0000259" key="15">
    <source>
        <dbReference type="PROSITE" id="PS51843"/>
    </source>
</evidence>
<keyword evidence="17" id="KW-1185">Reference proteome</keyword>
<keyword evidence="7" id="KW-0446">Lipid-binding</keyword>
<feature type="compositionally biased region" description="Low complexity" evidence="13">
    <location>
        <begin position="153"/>
        <end position="163"/>
    </location>
</feature>
<dbReference type="SMART" id="SM00399">
    <property type="entry name" value="ZnF_C4"/>
    <property type="match status" value="1"/>
</dbReference>
<comment type="caution">
    <text evidence="16">The sequence shown here is derived from an EMBL/GenBank/DDBJ whole genome shotgun (WGS) entry which is preliminary data.</text>
</comment>
<dbReference type="GO" id="GO:0008270">
    <property type="term" value="F:zinc ion binding"/>
    <property type="evidence" value="ECO:0007669"/>
    <property type="project" value="UniProtKB-KW"/>
</dbReference>
<proteinExistence type="inferred from homology"/>
<dbReference type="Proteomes" id="UP000318571">
    <property type="component" value="Chromosome 7"/>
</dbReference>
<evidence type="ECO:0000256" key="2">
    <source>
        <dbReference type="ARBA" id="ARBA00022665"/>
    </source>
</evidence>
<dbReference type="SMART" id="SM00430">
    <property type="entry name" value="HOLI"/>
    <property type="match status" value="1"/>
</dbReference>
<feature type="compositionally biased region" description="Polar residues" evidence="13">
    <location>
        <begin position="164"/>
        <end position="182"/>
    </location>
</feature>
<name>A0A553P214_TIGCA</name>
<dbReference type="SUPFAM" id="SSF48508">
    <property type="entry name" value="Nuclear receptor ligand-binding domain"/>
    <property type="match status" value="1"/>
</dbReference>
<evidence type="ECO:0000256" key="6">
    <source>
        <dbReference type="ARBA" id="ARBA00023015"/>
    </source>
</evidence>
<evidence type="ECO:0000313" key="17">
    <source>
        <dbReference type="Proteomes" id="UP000318571"/>
    </source>
</evidence>
<dbReference type="PRINTS" id="PR00398">
    <property type="entry name" value="STRDHORMONER"/>
</dbReference>
<dbReference type="GO" id="GO:0003700">
    <property type="term" value="F:DNA-binding transcription factor activity"/>
    <property type="evidence" value="ECO:0007669"/>
    <property type="project" value="InterPro"/>
</dbReference>
<dbReference type="Gene3D" id="1.10.565.10">
    <property type="entry name" value="Retinoid X Receptor"/>
    <property type="match status" value="1"/>
</dbReference>
<dbReference type="PANTHER" id="PTHR48092">
    <property type="entry name" value="KNIRPS-RELATED PROTEIN-RELATED"/>
    <property type="match status" value="1"/>
</dbReference>
<dbReference type="InterPro" id="IPR001628">
    <property type="entry name" value="Znf_hrmn_rcpt"/>
</dbReference>
<dbReference type="InterPro" id="IPR001723">
    <property type="entry name" value="Nuclear_hrmn_rcpt"/>
</dbReference>
<feature type="compositionally biased region" description="Low complexity" evidence="13">
    <location>
        <begin position="24"/>
        <end position="50"/>
    </location>
</feature>
<dbReference type="PROSITE" id="PS00031">
    <property type="entry name" value="NUCLEAR_REC_DBD_1"/>
    <property type="match status" value="1"/>
</dbReference>
<dbReference type="Pfam" id="PF00105">
    <property type="entry name" value="zf-C4"/>
    <property type="match status" value="1"/>
</dbReference>
<keyword evidence="8 12" id="KW-0238">DNA-binding</keyword>
<keyword evidence="9 12" id="KW-0804">Transcription</keyword>
<keyword evidence="6 12" id="KW-0805">Transcription regulation</keyword>
<evidence type="ECO:0000259" key="14">
    <source>
        <dbReference type="PROSITE" id="PS51030"/>
    </source>
</evidence>
<dbReference type="PROSITE" id="PS51843">
    <property type="entry name" value="NR_LBD"/>
    <property type="match status" value="1"/>
</dbReference>
<evidence type="ECO:0000256" key="1">
    <source>
        <dbReference type="ARBA" id="ARBA00005413"/>
    </source>
</evidence>
<feature type="region of interest" description="Disordered" evidence="13">
    <location>
        <begin position="21"/>
        <end position="89"/>
    </location>
</feature>
<evidence type="ECO:0000256" key="7">
    <source>
        <dbReference type="ARBA" id="ARBA00023121"/>
    </source>
</evidence>
<dbReference type="GO" id="GO:0005634">
    <property type="term" value="C:nucleus"/>
    <property type="evidence" value="ECO:0007669"/>
    <property type="project" value="UniProtKB-SubCell"/>
</dbReference>
<keyword evidence="10 12" id="KW-0675">Receptor</keyword>
<dbReference type="InterPro" id="IPR050200">
    <property type="entry name" value="Nuclear_hormone_rcpt_NR3"/>
</dbReference>
<evidence type="ECO:0000256" key="4">
    <source>
        <dbReference type="ARBA" id="ARBA00022771"/>
    </source>
</evidence>
<feature type="compositionally biased region" description="Low complexity" evidence="13">
    <location>
        <begin position="71"/>
        <end position="82"/>
    </location>
</feature>
<dbReference type="GO" id="GO:0005496">
    <property type="term" value="F:steroid binding"/>
    <property type="evidence" value="ECO:0007669"/>
    <property type="project" value="UniProtKB-KW"/>
</dbReference>
<accession>A0A553P214</accession>
<dbReference type="GO" id="GO:0043565">
    <property type="term" value="F:sequence-specific DNA binding"/>
    <property type="evidence" value="ECO:0007669"/>
    <property type="project" value="InterPro"/>
</dbReference>
<dbReference type="InterPro" id="IPR013088">
    <property type="entry name" value="Znf_NHR/GATA"/>
</dbReference>
<dbReference type="STRING" id="6832.A0A553P214"/>
<keyword evidence="2" id="KW-0754">Steroid-binding</keyword>
<reference evidence="16 17" key="1">
    <citation type="journal article" date="2018" name="Nat. Ecol. Evol.">
        <title>Genomic signatures of mitonuclear coevolution across populations of Tigriopus californicus.</title>
        <authorList>
            <person name="Barreto F.S."/>
            <person name="Watson E.T."/>
            <person name="Lima T.G."/>
            <person name="Willett C.S."/>
            <person name="Edmands S."/>
            <person name="Li W."/>
            <person name="Burton R.S."/>
        </authorList>
    </citation>
    <scope>NUCLEOTIDE SEQUENCE [LARGE SCALE GENOMIC DNA]</scope>
    <source>
        <strain evidence="16 17">San Diego</strain>
    </source>
</reference>
<keyword evidence="4 12" id="KW-0863">Zinc-finger</keyword>
<dbReference type="SUPFAM" id="SSF57716">
    <property type="entry name" value="Glucocorticoid receptor-like (DNA-binding domain)"/>
    <property type="match status" value="1"/>
</dbReference>
<dbReference type="EMBL" id="VCGU01000008">
    <property type="protein sequence ID" value="TRY71690.1"/>
    <property type="molecule type" value="Genomic_DNA"/>
</dbReference>
<feature type="region of interest" description="Disordered" evidence="13">
    <location>
        <begin position="153"/>
        <end position="182"/>
    </location>
</feature>
<evidence type="ECO:0000256" key="3">
    <source>
        <dbReference type="ARBA" id="ARBA00022723"/>
    </source>
</evidence>
<dbReference type="AlphaFoldDB" id="A0A553P214"/>
<sequence length="551" mass="61258">MIPEGHMTLDSILEGILDDEHVSSDNNISSSPSPGSDNSGLGSPGRSGSRTNNFPASTTLILRSSPERLDQSPSSSSLSPPSTADITLDPISNIPCISIKSELPDSCTMDIMMDYSESQSSPLSSDQNSPKEIKLFEGDNNLALQTHLRQFSSLDGSTTGSTLVRPSSPESPDQHHCSSTTQPIMDRHHLLSADSIKDEDGPKRICLVCGDVASGFHYGVSSCEACKAFFKRTIQGNIEYTCPASSDCEINKRRRKACQACRFQKCLRMGMLKEGVRLDRVRGGRQKYRRMIESPYGGLHPARKLSLEENKLLIALTRCEPEPLLALPDPNLPDDQYKTLTTLSEFYDRELVGTIGWAKQIPGFGDLSLYDQMRLLHFSWSEILTLTLVFRSLPRTGRLNFAADFALTEAQANNCGLQDFFHHCSRTIERLERLGMRKEEFLILKAIVICNCDVRVEEQSALWRLRDNLLSAALAVQQWRLRDNLLSALYDCVAVIRSGNPAIHVQNILLLLPSIRQADGLVRQFWGKVQASGKLQLNKLLVEMLEAQSSK</sequence>
<dbReference type="PROSITE" id="PS51030">
    <property type="entry name" value="NUCLEAR_REC_DBD_2"/>
    <property type="match status" value="1"/>
</dbReference>
<keyword evidence="3 12" id="KW-0479">Metal-binding</keyword>
<dbReference type="CDD" id="cd07170">
    <property type="entry name" value="NR_DBD_ERR"/>
    <property type="match status" value="1"/>
</dbReference>
<evidence type="ECO:0000256" key="13">
    <source>
        <dbReference type="SAM" id="MobiDB-lite"/>
    </source>
</evidence>
<evidence type="ECO:0000313" key="16">
    <source>
        <dbReference type="EMBL" id="TRY71690.1"/>
    </source>
</evidence>
<protein>
    <recommendedName>
        <fullName evidence="18">Estrogen-related receptor</fullName>
    </recommendedName>
</protein>
<feature type="domain" description="Nuclear receptor" evidence="14">
    <location>
        <begin position="203"/>
        <end position="278"/>
    </location>
</feature>
<comment type="subcellular location">
    <subcellularLocation>
        <location evidence="12">Nucleus</location>
    </subcellularLocation>
</comment>
<gene>
    <name evidence="16" type="ORF">TCAL_01014</name>
</gene>
<evidence type="ECO:0000256" key="11">
    <source>
        <dbReference type="ARBA" id="ARBA00023242"/>
    </source>
</evidence>
<dbReference type="InterPro" id="IPR000536">
    <property type="entry name" value="Nucl_hrmn_rcpt_lig-bd"/>
</dbReference>
<keyword evidence="5 12" id="KW-0862">Zinc</keyword>
<evidence type="ECO:0000256" key="10">
    <source>
        <dbReference type="ARBA" id="ARBA00023170"/>
    </source>
</evidence>
<evidence type="ECO:0008006" key="18">
    <source>
        <dbReference type="Google" id="ProtNLM"/>
    </source>
</evidence>
<dbReference type="Pfam" id="PF00104">
    <property type="entry name" value="Hormone_recep"/>
    <property type="match status" value="1"/>
</dbReference>
<feature type="compositionally biased region" description="Polar residues" evidence="13">
    <location>
        <begin position="51"/>
        <end position="62"/>
    </location>
</feature>
<dbReference type="InterPro" id="IPR035500">
    <property type="entry name" value="NHR-like_dom_sf"/>
</dbReference>
<evidence type="ECO:0000256" key="5">
    <source>
        <dbReference type="ARBA" id="ARBA00022833"/>
    </source>
</evidence>
<organism evidence="16 17">
    <name type="scientific">Tigriopus californicus</name>
    <name type="common">Marine copepod</name>
    <dbReference type="NCBI Taxonomy" id="6832"/>
    <lineage>
        <taxon>Eukaryota</taxon>
        <taxon>Metazoa</taxon>
        <taxon>Ecdysozoa</taxon>
        <taxon>Arthropoda</taxon>
        <taxon>Crustacea</taxon>
        <taxon>Multicrustacea</taxon>
        <taxon>Hexanauplia</taxon>
        <taxon>Copepoda</taxon>
        <taxon>Harpacticoida</taxon>
        <taxon>Harpacticidae</taxon>
        <taxon>Tigriopus</taxon>
    </lineage>
</organism>
<keyword evidence="11 12" id="KW-0539">Nucleus</keyword>
<dbReference type="OMA" id="ITTVRWA"/>
<dbReference type="PRINTS" id="PR00047">
    <property type="entry name" value="STROIDFINGER"/>
</dbReference>
<evidence type="ECO:0000256" key="9">
    <source>
        <dbReference type="ARBA" id="ARBA00023163"/>
    </source>
</evidence>
<evidence type="ECO:0000256" key="8">
    <source>
        <dbReference type="ARBA" id="ARBA00023125"/>
    </source>
</evidence>
<comment type="similarity">
    <text evidence="1">Belongs to the nuclear hormone receptor family. NR3 subfamily.</text>
</comment>
<dbReference type="Gene3D" id="3.30.50.10">
    <property type="entry name" value="Erythroid Transcription Factor GATA-1, subunit A"/>
    <property type="match status" value="1"/>
</dbReference>
<evidence type="ECO:0000256" key="12">
    <source>
        <dbReference type="RuleBase" id="RU004334"/>
    </source>
</evidence>
<dbReference type="FunFam" id="3.30.50.10:FF:000139">
    <property type="entry name" value="Estrogen receptor beta a variant b"/>
    <property type="match status" value="1"/>
</dbReference>